<evidence type="ECO:0000313" key="2">
    <source>
        <dbReference type="EMBL" id="TKR73396.1"/>
    </source>
</evidence>
<dbReference type="EMBL" id="AZBU02000006">
    <property type="protein sequence ID" value="TKR73396.1"/>
    <property type="molecule type" value="Genomic_DNA"/>
</dbReference>
<keyword evidence="1" id="KW-0472">Membrane</keyword>
<feature type="transmembrane region" description="Helical" evidence="1">
    <location>
        <begin position="20"/>
        <end position="43"/>
    </location>
</feature>
<keyword evidence="1" id="KW-0812">Transmembrane</keyword>
<dbReference type="Proteomes" id="UP000298663">
    <property type="component" value="Unassembled WGS sequence"/>
</dbReference>
<name>A0A4U5MUC3_STECR</name>
<feature type="transmembrane region" description="Helical" evidence="1">
    <location>
        <begin position="55"/>
        <end position="75"/>
    </location>
</feature>
<reference evidence="2 3" key="2">
    <citation type="journal article" date="2019" name="G3 (Bethesda)">
        <title>Hybrid Assembly of the Genome of the Entomopathogenic Nematode Steinernema carpocapsae Identifies the X-Chromosome.</title>
        <authorList>
            <person name="Serra L."/>
            <person name="Macchietto M."/>
            <person name="Macias-Munoz A."/>
            <person name="McGill C.J."/>
            <person name="Rodriguez I.M."/>
            <person name="Rodriguez B."/>
            <person name="Murad R."/>
            <person name="Mortazavi A."/>
        </authorList>
    </citation>
    <scope>NUCLEOTIDE SEQUENCE [LARGE SCALE GENOMIC DNA]</scope>
    <source>
        <strain evidence="2 3">ALL</strain>
    </source>
</reference>
<evidence type="ECO:0008006" key="4">
    <source>
        <dbReference type="Google" id="ProtNLM"/>
    </source>
</evidence>
<evidence type="ECO:0000313" key="3">
    <source>
        <dbReference type="Proteomes" id="UP000298663"/>
    </source>
</evidence>
<feature type="transmembrane region" description="Helical" evidence="1">
    <location>
        <begin position="178"/>
        <end position="199"/>
    </location>
</feature>
<protein>
    <recommendedName>
        <fullName evidence="4">7TM GPCR serpentine receptor class x (Srx) domain-containing protein</fullName>
    </recommendedName>
</protein>
<accession>A0A4U5MUC3</accession>
<feature type="transmembrane region" description="Helical" evidence="1">
    <location>
        <begin position="106"/>
        <end position="129"/>
    </location>
</feature>
<keyword evidence="1" id="KW-1133">Transmembrane helix</keyword>
<dbReference type="OrthoDB" id="5829915at2759"/>
<organism evidence="2 3">
    <name type="scientific">Steinernema carpocapsae</name>
    <name type="common">Entomopathogenic nematode</name>
    <dbReference type="NCBI Taxonomy" id="34508"/>
    <lineage>
        <taxon>Eukaryota</taxon>
        <taxon>Metazoa</taxon>
        <taxon>Ecdysozoa</taxon>
        <taxon>Nematoda</taxon>
        <taxon>Chromadorea</taxon>
        <taxon>Rhabditida</taxon>
        <taxon>Tylenchina</taxon>
        <taxon>Panagrolaimomorpha</taxon>
        <taxon>Strongyloidoidea</taxon>
        <taxon>Steinernematidae</taxon>
        <taxon>Steinernema</taxon>
    </lineage>
</organism>
<evidence type="ECO:0000256" key="1">
    <source>
        <dbReference type="SAM" id="Phobius"/>
    </source>
</evidence>
<keyword evidence="3" id="KW-1185">Reference proteome</keyword>
<comment type="caution">
    <text evidence="2">The sequence shown here is derived from an EMBL/GenBank/DDBJ whole genome shotgun (WGS) entry which is preliminary data.</text>
</comment>
<proteinExistence type="predicted"/>
<reference evidence="2 3" key="1">
    <citation type="journal article" date="2015" name="Genome Biol.">
        <title>Comparative genomics of Steinernema reveals deeply conserved gene regulatory networks.</title>
        <authorList>
            <person name="Dillman A.R."/>
            <person name="Macchietto M."/>
            <person name="Porter C.F."/>
            <person name="Rogers A."/>
            <person name="Williams B."/>
            <person name="Antoshechkin I."/>
            <person name="Lee M.M."/>
            <person name="Goodwin Z."/>
            <person name="Lu X."/>
            <person name="Lewis E.E."/>
            <person name="Goodrich-Blair H."/>
            <person name="Stock S.P."/>
            <person name="Adams B.J."/>
            <person name="Sternberg P.W."/>
            <person name="Mortazavi A."/>
        </authorList>
    </citation>
    <scope>NUCLEOTIDE SEQUENCE [LARGE SCALE GENOMIC DNA]</scope>
    <source>
        <strain evidence="2 3">ALL</strain>
    </source>
</reference>
<feature type="transmembrane region" description="Helical" evidence="1">
    <location>
        <begin position="145"/>
        <end position="166"/>
    </location>
</feature>
<dbReference type="AlphaFoldDB" id="A0A4U5MUC3"/>
<gene>
    <name evidence="2" type="ORF">L596_020709</name>
</gene>
<sequence>MFGIGILISNGHLEFVELVILPYFCWTWQVMLAISFALAVNRVKVMCDLPLPKHTATVLVVLAWLFGSFFFVSYVTRFCPLIVINGVSLWIDITVPYANTVSDIELYSSIVLICSCLLIYIGIILFLLYHRFKTTVTHQPAERKLLFVAFLEFLSCILIDISWHFIDYFQPDPVWSGIGMNMMLIFHCGWINPGLNLLLSSKLRNSVLPMFSRSAVQVTVG</sequence>